<feature type="domain" description="Thiaminase-2/PQQC" evidence="5">
    <location>
        <begin position="10"/>
        <end position="205"/>
    </location>
</feature>
<dbReference type="AlphaFoldDB" id="A0A8J7A9M6"/>
<dbReference type="PANTHER" id="PTHR43198">
    <property type="entry name" value="BIFUNCTIONAL TH2 PROTEIN"/>
    <property type="match status" value="1"/>
</dbReference>
<proteinExistence type="inferred from homology"/>
<sequence>MPLTCQQLIDQHPDAWRAATVHPFLQRCQAGTIQPGQFNTWLVQDYHFVIGFTRMAGRLLAAAPADHFNPLLSGIAALQDELNWFQAKAAERSLDLAVAIQPNCQAYCQLMTDLASQSYAVQATAFWAIELSYNQGWQKHSPMPEPYTEFADRWGNPAFTDYVKLLAQQADQALQGADAATTEQAEAIFLEVAQQEADFWQMAFEAK</sequence>
<dbReference type="GO" id="GO:0009228">
    <property type="term" value="P:thiamine biosynthetic process"/>
    <property type="evidence" value="ECO:0007669"/>
    <property type="project" value="UniProtKB-KW"/>
</dbReference>
<dbReference type="CDD" id="cd19357">
    <property type="entry name" value="TenA_E_At3g16990-like"/>
    <property type="match status" value="1"/>
</dbReference>
<feature type="binding site" evidence="4">
    <location>
        <position position="81"/>
    </location>
    <ligand>
        <name>substrate</name>
    </ligand>
</feature>
<dbReference type="GO" id="GO:0005829">
    <property type="term" value="C:cytosol"/>
    <property type="evidence" value="ECO:0007669"/>
    <property type="project" value="TreeGrafter"/>
</dbReference>
<dbReference type="PIRSF" id="PIRSF003170">
    <property type="entry name" value="Pet18p"/>
    <property type="match status" value="1"/>
</dbReference>
<dbReference type="GO" id="GO:0050334">
    <property type="term" value="F:thiaminase activity"/>
    <property type="evidence" value="ECO:0007669"/>
    <property type="project" value="UniProtKB-UniRule"/>
</dbReference>
<evidence type="ECO:0000256" key="4">
    <source>
        <dbReference type="PIRSR" id="PIRSR003170-2"/>
    </source>
</evidence>
<dbReference type="InterPro" id="IPR016084">
    <property type="entry name" value="Haem_Oase-like_multi-hlx"/>
</dbReference>
<dbReference type="Proteomes" id="UP000636505">
    <property type="component" value="Unassembled WGS sequence"/>
</dbReference>
<evidence type="ECO:0000313" key="7">
    <source>
        <dbReference type="Proteomes" id="UP000636505"/>
    </source>
</evidence>
<evidence type="ECO:0000256" key="1">
    <source>
        <dbReference type="ARBA" id="ARBA00004948"/>
    </source>
</evidence>
<evidence type="ECO:0000256" key="3">
    <source>
        <dbReference type="PIRSR" id="PIRSR003170-1"/>
    </source>
</evidence>
<organism evidence="6 7">
    <name type="scientific">Vasconcelosia minhoensis LEGE 07310</name>
    <dbReference type="NCBI Taxonomy" id="915328"/>
    <lineage>
        <taxon>Bacteria</taxon>
        <taxon>Bacillati</taxon>
        <taxon>Cyanobacteriota</taxon>
        <taxon>Cyanophyceae</taxon>
        <taxon>Nodosilineales</taxon>
        <taxon>Cymatolegaceae</taxon>
        <taxon>Vasconcelosia</taxon>
        <taxon>Vasconcelosia minhoensis</taxon>
    </lineage>
</organism>
<comment type="pathway">
    <text evidence="1 2">Cofactor biosynthesis; thiamine diphosphate biosynthesis.</text>
</comment>
<accession>A0A8J7A9M6</accession>
<comment type="catalytic activity">
    <reaction evidence="2">
        <text>4-amino-5-aminomethyl-2-methylpyrimidine + H2O = 4-amino-5-hydroxymethyl-2-methylpyrimidine + NH4(+)</text>
        <dbReference type="Rhea" id="RHEA:31799"/>
        <dbReference type="ChEBI" id="CHEBI:15377"/>
        <dbReference type="ChEBI" id="CHEBI:16892"/>
        <dbReference type="ChEBI" id="CHEBI:28938"/>
        <dbReference type="ChEBI" id="CHEBI:63416"/>
        <dbReference type="EC" id="3.5.99.2"/>
    </reaction>
</comment>
<dbReference type="Gene3D" id="1.20.910.10">
    <property type="entry name" value="Heme oxygenase-like"/>
    <property type="match status" value="1"/>
</dbReference>
<evidence type="ECO:0000313" key="6">
    <source>
        <dbReference type="EMBL" id="MBE9075734.1"/>
    </source>
</evidence>
<evidence type="ECO:0000259" key="5">
    <source>
        <dbReference type="Pfam" id="PF03070"/>
    </source>
</evidence>
<dbReference type="RefSeq" id="WP_193904396.1">
    <property type="nucleotide sequence ID" value="NZ_JADEXG010000001.1"/>
</dbReference>
<dbReference type="SUPFAM" id="SSF48613">
    <property type="entry name" value="Heme oxygenase-like"/>
    <property type="match status" value="1"/>
</dbReference>
<keyword evidence="7" id="KW-1185">Reference proteome</keyword>
<keyword evidence="2" id="KW-0784">Thiamine biosynthesis</keyword>
<comment type="similarity">
    <text evidence="2">Belongs to the TenA family.</text>
</comment>
<gene>
    <name evidence="6" type="ORF">IQ241_00200</name>
</gene>
<dbReference type="InterPro" id="IPR050967">
    <property type="entry name" value="Thiamine_Salvage_TenA"/>
</dbReference>
<name>A0A8J7A9M6_9CYAN</name>
<dbReference type="EMBL" id="JADEXG010000001">
    <property type="protein sequence ID" value="MBE9075734.1"/>
    <property type="molecule type" value="Genomic_DNA"/>
</dbReference>
<comment type="caution">
    <text evidence="6">The sequence shown here is derived from an EMBL/GenBank/DDBJ whole genome shotgun (WGS) entry which is preliminary data.</text>
</comment>
<dbReference type="PANTHER" id="PTHR43198:SF5">
    <property type="entry name" value="BIFUNCTIONAL TENA-E PROTEIN"/>
    <property type="match status" value="1"/>
</dbReference>
<reference evidence="6" key="1">
    <citation type="submission" date="2020-10" db="EMBL/GenBank/DDBJ databases">
        <authorList>
            <person name="Castelo-Branco R."/>
            <person name="Eusebio N."/>
            <person name="Adriana R."/>
            <person name="Vieira A."/>
            <person name="Brugerolle De Fraissinette N."/>
            <person name="Rezende De Castro R."/>
            <person name="Schneider M.P."/>
            <person name="Vasconcelos V."/>
            <person name="Leao P.N."/>
        </authorList>
    </citation>
    <scope>NUCLEOTIDE SEQUENCE</scope>
    <source>
        <strain evidence="6">LEGE 07310</strain>
    </source>
</reference>
<dbReference type="InterPro" id="IPR004305">
    <property type="entry name" value="Thiaminase-2/PQQC"/>
</dbReference>
<evidence type="ECO:0000256" key="2">
    <source>
        <dbReference type="PIRNR" id="PIRNR003170"/>
    </source>
</evidence>
<feature type="binding site" evidence="4">
    <location>
        <position position="45"/>
    </location>
    <ligand>
        <name>substrate</name>
    </ligand>
</feature>
<feature type="binding site" evidence="4">
    <location>
        <position position="130"/>
    </location>
    <ligand>
        <name>substrate</name>
    </ligand>
</feature>
<dbReference type="EC" id="3.5.99.2" evidence="2"/>
<keyword evidence="2" id="KW-0378">Hydrolase</keyword>
<comment type="function">
    <text evidence="2">Catalyzes an amino-pyrimidine hydrolysis reaction at the C5' of the pyrimidine moiety of thiamine compounds, a reaction that is part of a thiamine salvage pathway. Thus, catalyzes the conversion of 4-amino-5-aminomethyl-2-methylpyrimidine to 4-amino-5-hydroxymethyl-2-methylpyrimidine (HMP).</text>
</comment>
<comment type="catalytic activity">
    <reaction evidence="2">
        <text>thiamine + H2O = 5-(2-hydroxyethyl)-4-methylthiazole + 4-amino-5-hydroxymethyl-2-methylpyrimidine + H(+)</text>
        <dbReference type="Rhea" id="RHEA:17509"/>
        <dbReference type="ChEBI" id="CHEBI:15377"/>
        <dbReference type="ChEBI" id="CHEBI:15378"/>
        <dbReference type="ChEBI" id="CHEBI:16892"/>
        <dbReference type="ChEBI" id="CHEBI:17957"/>
        <dbReference type="ChEBI" id="CHEBI:18385"/>
        <dbReference type="EC" id="3.5.99.2"/>
    </reaction>
</comment>
<dbReference type="InterPro" id="IPR026285">
    <property type="entry name" value="TenA_E"/>
</dbReference>
<protein>
    <recommendedName>
        <fullName evidence="2">Aminopyrimidine aminohydrolase</fullName>
        <ecNumber evidence="2">3.5.99.2</ecNumber>
    </recommendedName>
</protein>
<dbReference type="GO" id="GO:0009229">
    <property type="term" value="P:thiamine diphosphate biosynthetic process"/>
    <property type="evidence" value="ECO:0007669"/>
    <property type="project" value="UniProtKB-UniPathway"/>
</dbReference>
<dbReference type="UniPathway" id="UPA00060"/>
<feature type="active site" description="Proton donor" evidence="3">
    <location>
        <position position="196"/>
    </location>
</feature>
<dbReference type="Pfam" id="PF03070">
    <property type="entry name" value="TENA_THI-4"/>
    <property type="match status" value="1"/>
</dbReference>